<protein>
    <submittedName>
        <fullName evidence="2">NADPH:quinone oxidoreductase family protein</fullName>
    </submittedName>
</protein>
<dbReference type="SMART" id="SM00829">
    <property type="entry name" value="PKS_ER"/>
    <property type="match status" value="1"/>
</dbReference>
<dbReference type="PANTHER" id="PTHR43677:SF4">
    <property type="entry name" value="QUINONE OXIDOREDUCTASE-LIKE PROTEIN 2"/>
    <property type="match status" value="1"/>
</dbReference>
<dbReference type="SUPFAM" id="SSF51735">
    <property type="entry name" value="NAD(P)-binding Rossmann-fold domains"/>
    <property type="match status" value="1"/>
</dbReference>
<evidence type="ECO:0000313" key="3">
    <source>
        <dbReference type="Proteomes" id="UP000277094"/>
    </source>
</evidence>
<reference evidence="2 3" key="1">
    <citation type="submission" date="2018-11" db="EMBL/GenBank/DDBJ databases">
        <authorList>
            <person name="Li F."/>
        </authorList>
    </citation>
    <scope>NUCLEOTIDE SEQUENCE [LARGE SCALE GENOMIC DNA]</scope>
    <source>
        <strain evidence="2 3">KIS18-7</strain>
    </source>
</reference>
<dbReference type="Gene3D" id="3.40.50.720">
    <property type="entry name" value="NAD(P)-binding Rossmann-like Domain"/>
    <property type="match status" value="1"/>
</dbReference>
<name>A0A3N0DRP7_9ACTN</name>
<dbReference type="EMBL" id="RJSG01000002">
    <property type="protein sequence ID" value="RNL78300.1"/>
    <property type="molecule type" value="Genomic_DNA"/>
</dbReference>
<dbReference type="CDD" id="cd08241">
    <property type="entry name" value="QOR1"/>
    <property type="match status" value="1"/>
</dbReference>
<dbReference type="Gene3D" id="3.90.180.10">
    <property type="entry name" value="Medium-chain alcohol dehydrogenases, catalytic domain"/>
    <property type="match status" value="1"/>
</dbReference>
<dbReference type="SUPFAM" id="SSF50129">
    <property type="entry name" value="GroES-like"/>
    <property type="match status" value="1"/>
</dbReference>
<dbReference type="Pfam" id="PF08240">
    <property type="entry name" value="ADH_N"/>
    <property type="match status" value="1"/>
</dbReference>
<dbReference type="InterPro" id="IPR013149">
    <property type="entry name" value="ADH-like_C"/>
</dbReference>
<dbReference type="AlphaFoldDB" id="A0A3N0DRP7"/>
<dbReference type="InterPro" id="IPR020843">
    <property type="entry name" value="ER"/>
</dbReference>
<dbReference type="PANTHER" id="PTHR43677">
    <property type="entry name" value="SHORT-CHAIN DEHYDROGENASE/REDUCTASE"/>
    <property type="match status" value="1"/>
</dbReference>
<dbReference type="OrthoDB" id="4190732at2"/>
<comment type="caution">
    <text evidence="2">The sequence shown here is derived from an EMBL/GenBank/DDBJ whole genome shotgun (WGS) entry which is preliminary data.</text>
</comment>
<dbReference type="InterPro" id="IPR036291">
    <property type="entry name" value="NAD(P)-bd_dom_sf"/>
</dbReference>
<dbReference type="RefSeq" id="WP_123232799.1">
    <property type="nucleotide sequence ID" value="NZ_RJSG01000002.1"/>
</dbReference>
<evidence type="ECO:0000259" key="1">
    <source>
        <dbReference type="SMART" id="SM00829"/>
    </source>
</evidence>
<dbReference type="InterPro" id="IPR013154">
    <property type="entry name" value="ADH-like_N"/>
</dbReference>
<sequence>MRALQVNRHGEPLEVLSVNDVEVPEPGPGEVLIKVAAAALNFNDILRCQGGLVSVPKEPPFTLGMDVCGTVEAAGDGAEQWIGQRVVGVSKDAFGGIAEYTTAPASGVFTAPASLDDETAAAFLLPFHTTYLALHVRAKLKSGETLLVHSGASGLGTAAIQLGVAAGSRVIATVSSEEKAELCRELGADLVIDHTTEDFAEAVLQATDDVGADVVCDLAGGDFVGKSWTCVAREGRYLPVGFTDDDQNGMTGRPLRMASIGNFSIVGILGAWVDQIDPGMRRFGFNPFTREEGDRVHAALVELVDTGAVRPHVGRVVGIEDAAAALADHQQRRSVGRTVVRL</sequence>
<proteinExistence type="predicted"/>
<gene>
    <name evidence="2" type="ORF">EFL95_04110</name>
</gene>
<dbReference type="Proteomes" id="UP000277094">
    <property type="component" value="Unassembled WGS sequence"/>
</dbReference>
<accession>A0A3N0DRP7</accession>
<dbReference type="InterPro" id="IPR051397">
    <property type="entry name" value="Zn-ADH-like_protein"/>
</dbReference>
<dbReference type="InterPro" id="IPR011032">
    <property type="entry name" value="GroES-like_sf"/>
</dbReference>
<dbReference type="GO" id="GO:0016491">
    <property type="term" value="F:oxidoreductase activity"/>
    <property type="evidence" value="ECO:0007669"/>
    <property type="project" value="InterPro"/>
</dbReference>
<keyword evidence="3" id="KW-1185">Reference proteome</keyword>
<organism evidence="2 3">
    <name type="scientific">Nocardioides marmorisolisilvae</name>
    <dbReference type="NCBI Taxonomy" id="1542737"/>
    <lineage>
        <taxon>Bacteria</taxon>
        <taxon>Bacillati</taxon>
        <taxon>Actinomycetota</taxon>
        <taxon>Actinomycetes</taxon>
        <taxon>Propionibacteriales</taxon>
        <taxon>Nocardioidaceae</taxon>
        <taxon>Nocardioides</taxon>
    </lineage>
</organism>
<feature type="domain" description="Enoyl reductase (ER)" evidence="1">
    <location>
        <begin position="11"/>
        <end position="340"/>
    </location>
</feature>
<dbReference type="Pfam" id="PF00107">
    <property type="entry name" value="ADH_zinc_N"/>
    <property type="match status" value="1"/>
</dbReference>
<evidence type="ECO:0000313" key="2">
    <source>
        <dbReference type="EMBL" id="RNL78300.1"/>
    </source>
</evidence>